<sequence>MILKHIFPTIGDGTSYWNFFNAFAEINRKLRKISNEAGGLHTEYCNISRPPITKRWFMEGQENPFLINLPYSHHKEFIEERYERPLLRERMFHFSAESLAKLKARANEECNRKDAQISSFQSSSALVWRSISRARHFPSDRKTSCKLAINDRLRLNPPLSENYFGNCVQIAAMLLHEAVKEHTDDKIRGLREDWMKNPCIYQMGPIFDAASVVMASSPRFDIYGCDFGLGKAVAARCGFANKFDGNVTSYRGLTGIGSVMLEVCLVALKPAEAFNQQLQR</sequence>
<reference evidence="2" key="1">
    <citation type="submission" date="2022-03" db="EMBL/GenBank/DDBJ databases">
        <title>A functionally conserved STORR gene fusion in Papaver species that diverged 16.8 million years ago.</title>
        <authorList>
            <person name="Catania T."/>
        </authorList>
    </citation>
    <scope>NUCLEOTIDE SEQUENCE</scope>
    <source>
        <strain evidence="2">S-191538</strain>
    </source>
</reference>
<dbReference type="InterPro" id="IPR023213">
    <property type="entry name" value="CAT-like_dom_sf"/>
</dbReference>
<name>A0AA41S1I5_PAPNU</name>
<dbReference type="PANTHER" id="PTHR31896:SF12">
    <property type="entry name" value="HXXXD-TYPE ACYL-TRANSFERASE FAMILY PROTEIN"/>
    <property type="match status" value="1"/>
</dbReference>
<protein>
    <submittedName>
        <fullName evidence="2">Uncharacterized protein</fullName>
    </submittedName>
</protein>
<proteinExistence type="predicted"/>
<evidence type="ECO:0000313" key="3">
    <source>
        <dbReference type="Proteomes" id="UP001177140"/>
    </source>
</evidence>
<keyword evidence="1" id="KW-0808">Transferase</keyword>
<organism evidence="2 3">
    <name type="scientific">Papaver nudicaule</name>
    <name type="common">Iceland poppy</name>
    <dbReference type="NCBI Taxonomy" id="74823"/>
    <lineage>
        <taxon>Eukaryota</taxon>
        <taxon>Viridiplantae</taxon>
        <taxon>Streptophyta</taxon>
        <taxon>Embryophyta</taxon>
        <taxon>Tracheophyta</taxon>
        <taxon>Spermatophyta</taxon>
        <taxon>Magnoliopsida</taxon>
        <taxon>Ranunculales</taxon>
        <taxon>Papaveraceae</taxon>
        <taxon>Papaveroideae</taxon>
        <taxon>Papaver</taxon>
    </lineage>
</organism>
<dbReference type="Proteomes" id="UP001177140">
    <property type="component" value="Unassembled WGS sequence"/>
</dbReference>
<evidence type="ECO:0000256" key="1">
    <source>
        <dbReference type="ARBA" id="ARBA00022679"/>
    </source>
</evidence>
<evidence type="ECO:0000313" key="2">
    <source>
        <dbReference type="EMBL" id="MCL7031147.1"/>
    </source>
</evidence>
<dbReference type="Gene3D" id="3.30.559.10">
    <property type="entry name" value="Chloramphenicol acetyltransferase-like domain"/>
    <property type="match status" value="2"/>
</dbReference>
<dbReference type="AlphaFoldDB" id="A0AA41S1I5"/>
<dbReference type="Pfam" id="PF02458">
    <property type="entry name" value="Transferase"/>
    <property type="match status" value="1"/>
</dbReference>
<accession>A0AA41S1I5</accession>
<dbReference type="EMBL" id="JAJJMA010109145">
    <property type="protein sequence ID" value="MCL7031147.1"/>
    <property type="molecule type" value="Genomic_DNA"/>
</dbReference>
<dbReference type="GO" id="GO:0016740">
    <property type="term" value="F:transferase activity"/>
    <property type="evidence" value="ECO:0007669"/>
    <property type="project" value="UniProtKB-KW"/>
</dbReference>
<dbReference type="InterPro" id="IPR051283">
    <property type="entry name" value="Sec_Metabolite_Acyltrans"/>
</dbReference>
<dbReference type="PANTHER" id="PTHR31896">
    <property type="entry name" value="FAMILY REGULATORY PROTEIN, PUTATIVE (AFU_ORTHOLOGUE AFUA_3G14730)-RELATED"/>
    <property type="match status" value="1"/>
</dbReference>
<comment type="caution">
    <text evidence="2">The sequence shown here is derived from an EMBL/GenBank/DDBJ whole genome shotgun (WGS) entry which is preliminary data.</text>
</comment>
<keyword evidence="3" id="KW-1185">Reference proteome</keyword>
<gene>
    <name evidence="2" type="ORF">MKW94_027457</name>
</gene>